<evidence type="ECO:0000313" key="5">
    <source>
        <dbReference type="EMBL" id="KAA0049368.1"/>
    </source>
</evidence>
<dbReference type="PANTHER" id="PTHR47976:SF62">
    <property type="entry name" value="RECEPTOR-LIKE SERINE_THREONINE-PROTEIN KINASE"/>
    <property type="match status" value="1"/>
</dbReference>
<dbReference type="Proteomes" id="UP000321947">
    <property type="component" value="Unassembled WGS sequence"/>
</dbReference>
<dbReference type="InterPro" id="IPR001480">
    <property type="entry name" value="Bulb-type_lectin_dom"/>
</dbReference>
<gene>
    <name evidence="6" type="ORF">E5676_scaffold434G00360</name>
    <name evidence="5" type="ORF">E6C27_scaffold171G006120</name>
</gene>
<dbReference type="AlphaFoldDB" id="A0A5D3CYY0"/>
<dbReference type="Proteomes" id="UP000321393">
    <property type="component" value="Unassembled WGS sequence"/>
</dbReference>
<dbReference type="InterPro" id="IPR036426">
    <property type="entry name" value="Bulb-type_lectin_dom_sf"/>
</dbReference>
<evidence type="ECO:0000313" key="7">
    <source>
        <dbReference type="Proteomes" id="UP000321393"/>
    </source>
</evidence>
<evidence type="ECO:0000256" key="3">
    <source>
        <dbReference type="ARBA" id="ARBA00023180"/>
    </source>
</evidence>
<dbReference type="PANTHER" id="PTHR47976">
    <property type="entry name" value="G-TYPE LECTIN S-RECEPTOR-LIKE SERINE/THREONINE-PROTEIN KINASE SD2-5"/>
    <property type="match status" value="1"/>
</dbReference>
<dbReference type="EMBL" id="SSTD01008130">
    <property type="protein sequence ID" value="TYK17191.1"/>
    <property type="molecule type" value="Genomic_DNA"/>
</dbReference>
<dbReference type="Gene3D" id="2.90.10.10">
    <property type="entry name" value="Bulb-type lectin domain"/>
    <property type="match status" value="1"/>
</dbReference>
<feature type="domain" description="Bulb-type lectin" evidence="4">
    <location>
        <begin position="1"/>
        <end position="126"/>
    </location>
</feature>
<name>A0A5D3CYY0_CUCMM</name>
<reference evidence="7 8" key="1">
    <citation type="submission" date="2019-08" db="EMBL/GenBank/DDBJ databases">
        <title>Draft genome sequences of two oriental melons (Cucumis melo L. var makuwa).</title>
        <authorList>
            <person name="Kwon S.-Y."/>
        </authorList>
    </citation>
    <scope>NUCLEOTIDE SEQUENCE [LARGE SCALE GENOMIC DNA]</scope>
    <source>
        <strain evidence="8">cv. Chang Bougi</strain>
        <strain evidence="7">cv. SW 3</strain>
        <tissue evidence="6">Leaf</tissue>
    </source>
</reference>
<comment type="caution">
    <text evidence="6">The sequence shown here is derived from an EMBL/GenBank/DDBJ whole genome shotgun (WGS) entry which is preliminary data.</text>
</comment>
<dbReference type="PROSITE" id="PS50927">
    <property type="entry name" value="BULB_LECTIN"/>
    <property type="match status" value="1"/>
</dbReference>
<evidence type="ECO:0000313" key="8">
    <source>
        <dbReference type="Proteomes" id="UP000321947"/>
    </source>
</evidence>
<dbReference type="InterPro" id="IPR000858">
    <property type="entry name" value="S_locus_glycoprot_dom"/>
</dbReference>
<dbReference type="OrthoDB" id="5857966at2759"/>
<dbReference type="Pfam" id="PF01453">
    <property type="entry name" value="B_lectin"/>
    <property type="match status" value="1"/>
</dbReference>
<keyword evidence="2" id="KW-1015">Disulfide bond</keyword>
<dbReference type="STRING" id="1194695.A0A5D3CYY0"/>
<evidence type="ECO:0000313" key="6">
    <source>
        <dbReference type="EMBL" id="TYK17191.1"/>
    </source>
</evidence>
<accession>A0A5D3CYY0</accession>
<organism evidence="6 8">
    <name type="scientific">Cucumis melo var. makuwa</name>
    <name type="common">Oriental melon</name>
    <dbReference type="NCBI Taxonomy" id="1194695"/>
    <lineage>
        <taxon>Eukaryota</taxon>
        <taxon>Viridiplantae</taxon>
        <taxon>Streptophyta</taxon>
        <taxon>Embryophyta</taxon>
        <taxon>Tracheophyta</taxon>
        <taxon>Spermatophyta</taxon>
        <taxon>Magnoliopsida</taxon>
        <taxon>eudicotyledons</taxon>
        <taxon>Gunneridae</taxon>
        <taxon>Pentapetalae</taxon>
        <taxon>rosids</taxon>
        <taxon>fabids</taxon>
        <taxon>Cucurbitales</taxon>
        <taxon>Cucurbitaceae</taxon>
        <taxon>Benincaseae</taxon>
        <taxon>Cucumis</taxon>
    </lineage>
</organism>
<evidence type="ECO:0000256" key="1">
    <source>
        <dbReference type="ARBA" id="ARBA00022729"/>
    </source>
</evidence>
<dbReference type="SUPFAM" id="SSF51110">
    <property type="entry name" value="alpha-D-mannose-specific plant lectins"/>
    <property type="match status" value="1"/>
</dbReference>
<evidence type="ECO:0000256" key="2">
    <source>
        <dbReference type="ARBA" id="ARBA00023157"/>
    </source>
</evidence>
<sequence>MANTYLVGIVFDKIPERTLVWSANRDDEAQAGSNISLTSTGGFVLIHKNGTEVSIYNGKDICSASMSDNGNFMLFDSSSSIPTWQSFGHPTDNLLAGTGRYGLDVANGGNVLLTAFRNGDPAYNYKGTSENTTAIVFNQTTALLYVVNATEITYPMTTKLSVSVEDYYRRAFLNDQGNLRQLYRIKNGGDDEWITAWKLIEKPCLVSNICGAFGICTNGNDIAIYVVMDFCTLNTANERFKIARFGNSDFPFPLVSDVSMVGPTMDKSKCEEGVRKDCFAQQPFFQWHYEEETQGDDGIILVDWVVSFFESRERLRDIISHDCEAMNDYERFKRMTMARSVVHFFRSCKPAIHERGCMDARRKQ</sequence>
<dbReference type="EMBL" id="SSTE01012362">
    <property type="protein sequence ID" value="KAA0049368.1"/>
    <property type="molecule type" value="Genomic_DNA"/>
</dbReference>
<dbReference type="Pfam" id="PF00954">
    <property type="entry name" value="S_locus_glycop"/>
    <property type="match status" value="1"/>
</dbReference>
<evidence type="ECO:0000259" key="4">
    <source>
        <dbReference type="PROSITE" id="PS50927"/>
    </source>
</evidence>
<protein>
    <submittedName>
        <fullName evidence="6">S-locus-specific glycoprotein S13-like</fullName>
    </submittedName>
</protein>
<proteinExistence type="predicted"/>
<keyword evidence="1" id="KW-0732">Signal</keyword>
<dbReference type="InterPro" id="IPR051343">
    <property type="entry name" value="G-type_lectin_kinases/EP1-like"/>
</dbReference>
<dbReference type="GO" id="GO:0048544">
    <property type="term" value="P:recognition of pollen"/>
    <property type="evidence" value="ECO:0007669"/>
    <property type="project" value="InterPro"/>
</dbReference>
<keyword evidence="3" id="KW-0325">Glycoprotein</keyword>